<dbReference type="Pfam" id="PF01272">
    <property type="entry name" value="GreA_GreB"/>
    <property type="match status" value="1"/>
</dbReference>
<protein>
    <submittedName>
        <fullName evidence="3">Regulator of nucleoside diphosphate kinase</fullName>
    </submittedName>
</protein>
<evidence type="ECO:0000259" key="1">
    <source>
        <dbReference type="Pfam" id="PF01272"/>
    </source>
</evidence>
<dbReference type="PANTHER" id="PTHR30437:SF5">
    <property type="entry name" value="REGULATOR OF NUCLEOSIDE DIPHOSPHATE KINASE"/>
    <property type="match status" value="1"/>
</dbReference>
<dbReference type="EMBL" id="CAKXZS010000019">
    <property type="protein sequence ID" value="CAH2400804.1"/>
    <property type="molecule type" value="Genomic_DNA"/>
</dbReference>
<sequence length="149" mass="16217">MAPHNKRQRKPAISITRSDYERLSRLAQSYALRMPDVADELLAELDRARVVGDGRIASETVRMGSTLRFTSDLGEDMRVTLVFPGEADIAEGKISILTPIGAALIGLSAGQSIDWTARDGRIHRLKVESIEAPIQPSAQPAAIDLRPAT</sequence>
<dbReference type="InterPro" id="IPR001437">
    <property type="entry name" value="Tscrpt_elong_fac_GreA/B_C"/>
</dbReference>
<evidence type="ECO:0000313" key="3">
    <source>
        <dbReference type="EMBL" id="CAH2400804.1"/>
    </source>
</evidence>
<evidence type="ECO:0000259" key="2">
    <source>
        <dbReference type="Pfam" id="PF14760"/>
    </source>
</evidence>
<feature type="domain" description="Transcription elongation factor GreA/GreB C-terminal" evidence="1">
    <location>
        <begin position="58"/>
        <end position="131"/>
    </location>
</feature>
<organism evidence="3 4">
    <name type="scientific">Mesorhizobium ventifaucium</name>
    <dbReference type="NCBI Taxonomy" id="666020"/>
    <lineage>
        <taxon>Bacteria</taxon>
        <taxon>Pseudomonadati</taxon>
        <taxon>Pseudomonadota</taxon>
        <taxon>Alphaproteobacteria</taxon>
        <taxon>Hyphomicrobiales</taxon>
        <taxon>Phyllobacteriaceae</taxon>
        <taxon>Mesorhizobium</taxon>
    </lineage>
</organism>
<gene>
    <name evidence="3" type="ORF">MES4922_260095</name>
</gene>
<dbReference type="NCBIfam" id="NF004396">
    <property type="entry name" value="PRK05753.1"/>
    <property type="match status" value="1"/>
</dbReference>
<comment type="caution">
    <text evidence="3">The sequence shown here is derived from an EMBL/GenBank/DDBJ whole genome shotgun (WGS) entry which is preliminary data.</text>
</comment>
<keyword evidence="4" id="KW-1185">Reference proteome</keyword>
<dbReference type="Gene3D" id="3.10.50.30">
    <property type="entry name" value="Transcription elongation factor, GreA/GreB, C-terminal domain"/>
    <property type="match status" value="1"/>
</dbReference>
<dbReference type="SUPFAM" id="SSF54534">
    <property type="entry name" value="FKBP-like"/>
    <property type="match status" value="1"/>
</dbReference>
<dbReference type="InterPro" id="IPR029462">
    <property type="entry name" value="Rnk_N"/>
</dbReference>
<dbReference type="Pfam" id="PF14760">
    <property type="entry name" value="Rnk_N"/>
    <property type="match status" value="1"/>
</dbReference>
<dbReference type="RefSeq" id="WP_254025607.1">
    <property type="nucleotide sequence ID" value="NZ_CAKXZS010000019.1"/>
</dbReference>
<dbReference type="InterPro" id="IPR036953">
    <property type="entry name" value="GreA/GreB_C_sf"/>
</dbReference>
<reference evidence="3" key="1">
    <citation type="submission" date="2022-03" db="EMBL/GenBank/DDBJ databases">
        <authorList>
            <person name="Brunel B."/>
        </authorList>
    </citation>
    <scope>NUCLEOTIDE SEQUENCE</scope>
    <source>
        <strain evidence="3">STM4922sample</strain>
    </source>
</reference>
<dbReference type="InterPro" id="IPR023459">
    <property type="entry name" value="Tscrpt_elong_fac_GreA/B_fam"/>
</dbReference>
<dbReference type="Gene3D" id="1.10.286.20">
    <property type="match status" value="1"/>
</dbReference>
<proteinExistence type="predicted"/>
<name>A0ABM9DVQ5_9HYPH</name>
<evidence type="ECO:0000313" key="4">
    <source>
        <dbReference type="Proteomes" id="UP001152604"/>
    </source>
</evidence>
<keyword evidence="3" id="KW-0418">Kinase</keyword>
<dbReference type="PANTHER" id="PTHR30437">
    <property type="entry name" value="TRANSCRIPTION ELONGATION FACTOR GREA"/>
    <property type="match status" value="1"/>
</dbReference>
<keyword evidence="3" id="KW-0808">Transferase</keyword>
<accession>A0ABM9DVQ5</accession>
<dbReference type="Proteomes" id="UP001152604">
    <property type="component" value="Unassembled WGS sequence"/>
</dbReference>
<dbReference type="GO" id="GO:0016301">
    <property type="term" value="F:kinase activity"/>
    <property type="evidence" value="ECO:0007669"/>
    <property type="project" value="UniProtKB-KW"/>
</dbReference>
<feature type="domain" description="Regulator of nucleoside diphosphate kinase N-terminal" evidence="2">
    <location>
        <begin position="11"/>
        <end position="51"/>
    </location>
</feature>